<gene>
    <name evidence="2" type="ORF">RJ640_017482</name>
</gene>
<dbReference type="Proteomes" id="UP001187471">
    <property type="component" value="Unassembled WGS sequence"/>
</dbReference>
<feature type="region of interest" description="Disordered" evidence="1">
    <location>
        <begin position="37"/>
        <end position="70"/>
    </location>
</feature>
<comment type="caution">
    <text evidence="2">The sequence shown here is derived from an EMBL/GenBank/DDBJ whole genome shotgun (WGS) entry which is preliminary data.</text>
</comment>
<protein>
    <recommendedName>
        <fullName evidence="4">F-box protein</fullName>
    </recommendedName>
</protein>
<feature type="compositionally biased region" description="Low complexity" evidence="1">
    <location>
        <begin position="39"/>
        <end position="48"/>
    </location>
</feature>
<evidence type="ECO:0000256" key="1">
    <source>
        <dbReference type="SAM" id="MobiDB-lite"/>
    </source>
</evidence>
<dbReference type="SUPFAM" id="SSF81383">
    <property type="entry name" value="F-box domain"/>
    <property type="match status" value="1"/>
</dbReference>
<dbReference type="PANTHER" id="PTHR13318">
    <property type="entry name" value="PARTNER OF PAIRED, ISOFORM B-RELATED"/>
    <property type="match status" value="1"/>
</dbReference>
<dbReference type="AlphaFoldDB" id="A0AA88S0Q7"/>
<keyword evidence="3" id="KW-1185">Reference proteome</keyword>
<name>A0AA88S0Q7_9ASTE</name>
<dbReference type="FunFam" id="3.80.10.10:FF:002340">
    <property type="entry name" value="Uncharacterized protein"/>
    <property type="match status" value="1"/>
</dbReference>
<sequence length="501" mass="55597">MPLSPDRNPNPQLKKHQSWPDLWLKDPQALKNVVHKMRLQSLSSSNTPPSEPEETLPLSQSDTQDDNLPGPDYTALLSDQLLLIILSKLTESQHVSNSLVCKRWSVLSGQLVRSVRLLDWEFLESGRLVYRFPNLECIDIVEACMTLPRNSGILLSSKFVSFHVGTRFWDARFVRQEDLLHSDLIDAGLRILAEGCPNLRKLVVIGASEKGLCSVAEECPTVQEFELHCCTDLALMGISGCQNLQILKLIGRVDGLYDSVISDIGLTILAQGCRRLVKLELVGCEGSYDGIKAIGQCCQMLEELTLCDHRLDGGWLAALSYCENLKTLKLHSCKSIDPSPGPGEHLGSCPALEELHLKRCHMRDYQGVRALFLVCETVRELVLEDCWGLDNAIFGTASICRRVRFLSMEGCSLLTMDGLESVVLSWKDLKRLRVVSCNNIKDSEVSPAVAALFSVLKELKWRPDSRSLLSSGLEGTGVGHKGGYKGELAVQSIQFPHSLVY</sequence>
<evidence type="ECO:0000313" key="3">
    <source>
        <dbReference type="Proteomes" id="UP001187471"/>
    </source>
</evidence>
<dbReference type="InterPro" id="IPR036047">
    <property type="entry name" value="F-box-like_dom_sf"/>
</dbReference>
<proteinExistence type="predicted"/>
<evidence type="ECO:0000313" key="2">
    <source>
        <dbReference type="EMBL" id="KAK2981460.1"/>
    </source>
</evidence>
<organism evidence="2 3">
    <name type="scientific">Escallonia rubra</name>
    <dbReference type="NCBI Taxonomy" id="112253"/>
    <lineage>
        <taxon>Eukaryota</taxon>
        <taxon>Viridiplantae</taxon>
        <taxon>Streptophyta</taxon>
        <taxon>Embryophyta</taxon>
        <taxon>Tracheophyta</taxon>
        <taxon>Spermatophyta</taxon>
        <taxon>Magnoliopsida</taxon>
        <taxon>eudicotyledons</taxon>
        <taxon>Gunneridae</taxon>
        <taxon>Pentapetalae</taxon>
        <taxon>asterids</taxon>
        <taxon>campanulids</taxon>
        <taxon>Escalloniales</taxon>
        <taxon>Escalloniaceae</taxon>
        <taxon>Escallonia</taxon>
    </lineage>
</organism>
<dbReference type="Gene3D" id="3.80.10.10">
    <property type="entry name" value="Ribonuclease Inhibitor"/>
    <property type="match status" value="1"/>
</dbReference>
<dbReference type="GO" id="GO:0019005">
    <property type="term" value="C:SCF ubiquitin ligase complex"/>
    <property type="evidence" value="ECO:0007669"/>
    <property type="project" value="TreeGrafter"/>
</dbReference>
<reference evidence="2" key="1">
    <citation type="submission" date="2022-12" db="EMBL/GenBank/DDBJ databases">
        <title>Draft genome assemblies for two species of Escallonia (Escalloniales).</title>
        <authorList>
            <person name="Chanderbali A."/>
            <person name="Dervinis C."/>
            <person name="Anghel I."/>
            <person name="Soltis D."/>
            <person name="Soltis P."/>
            <person name="Zapata F."/>
        </authorList>
    </citation>
    <scope>NUCLEOTIDE SEQUENCE</scope>
    <source>
        <strain evidence="2">UCBG92.1500</strain>
        <tissue evidence="2">Leaf</tissue>
    </source>
</reference>
<dbReference type="SUPFAM" id="SSF52047">
    <property type="entry name" value="RNI-like"/>
    <property type="match status" value="2"/>
</dbReference>
<accession>A0AA88S0Q7</accession>
<dbReference type="InterPro" id="IPR032675">
    <property type="entry name" value="LRR_dom_sf"/>
</dbReference>
<dbReference type="GO" id="GO:0031146">
    <property type="term" value="P:SCF-dependent proteasomal ubiquitin-dependent protein catabolic process"/>
    <property type="evidence" value="ECO:0007669"/>
    <property type="project" value="TreeGrafter"/>
</dbReference>
<feature type="region of interest" description="Disordered" evidence="1">
    <location>
        <begin position="1"/>
        <end position="21"/>
    </location>
</feature>
<dbReference type="PANTHER" id="PTHR13318:SF74">
    <property type="entry name" value="OS02G0658500 PROTEIN"/>
    <property type="match status" value="1"/>
</dbReference>
<evidence type="ECO:0008006" key="4">
    <source>
        <dbReference type="Google" id="ProtNLM"/>
    </source>
</evidence>
<dbReference type="EMBL" id="JAVXUO010001525">
    <property type="protein sequence ID" value="KAK2981460.1"/>
    <property type="molecule type" value="Genomic_DNA"/>
</dbReference>